<keyword evidence="3" id="KW-0418">Kinase</keyword>
<feature type="transmembrane region" description="Helical" evidence="1">
    <location>
        <begin position="67"/>
        <end position="94"/>
    </location>
</feature>
<dbReference type="InterPro" id="IPR010559">
    <property type="entry name" value="Sig_transdc_His_kin_internal"/>
</dbReference>
<feature type="domain" description="Signal transduction histidine kinase internal region" evidence="2">
    <location>
        <begin position="158"/>
        <end position="237"/>
    </location>
</feature>
<dbReference type="InterPro" id="IPR036890">
    <property type="entry name" value="HATPase_C_sf"/>
</dbReference>
<sequence length="356" mass="40108">MSTFWSLQITGWSLFAIAQMVSFWIQNYPMTKGIPLAMLFALFGLAITLVMRKIYTSTRFRSLSPWTLTLSCTGVCIVSAICFVQAIYLTFALLDRLLLSGKTKLSVAHNVDHILTNYFQLLPILLIWTLLYYAIKYLHRANKSDVEVLRLSASLKEAELNALKGQINPHFMFNCLNNIRGLMLEDVTAARAAISSLAEVLRHSLSGTHKDKIPLRKELLLVNEFIALAKLHYENRLIVSMQIDPQSEPCLIPVMLLQLLVENAIKHGIANEPGGGELVITTKISKKRLEILVTNPGKLDTKQHITDNPNSTGTGLLNITERLLLMYATHASFSLQQQQDLIEARVWLPVEYETCE</sequence>
<feature type="transmembrane region" description="Helical" evidence="1">
    <location>
        <begin position="114"/>
        <end position="135"/>
    </location>
</feature>
<dbReference type="GO" id="GO:0016301">
    <property type="term" value="F:kinase activity"/>
    <property type="evidence" value="ECO:0007669"/>
    <property type="project" value="UniProtKB-KW"/>
</dbReference>
<dbReference type="Gene3D" id="3.30.565.10">
    <property type="entry name" value="Histidine kinase-like ATPase, C-terminal domain"/>
    <property type="match status" value="1"/>
</dbReference>
<organism evidence="3 4">
    <name type="scientific">Fluctibacter halophilus</name>
    <dbReference type="NCBI Taxonomy" id="226011"/>
    <lineage>
        <taxon>Bacteria</taxon>
        <taxon>Pseudomonadati</taxon>
        <taxon>Pseudomonadota</taxon>
        <taxon>Gammaproteobacteria</taxon>
        <taxon>Alteromonadales</taxon>
        <taxon>Alteromonadaceae</taxon>
        <taxon>Fluctibacter</taxon>
    </lineage>
</organism>
<dbReference type="Proteomes" id="UP001520878">
    <property type="component" value="Unassembled WGS sequence"/>
</dbReference>
<keyword evidence="4" id="KW-1185">Reference proteome</keyword>
<protein>
    <submittedName>
        <fullName evidence="3">Histidine kinase</fullName>
    </submittedName>
</protein>
<keyword evidence="3" id="KW-0808">Transferase</keyword>
<gene>
    <name evidence="3" type="ORF">LJ739_01775</name>
</gene>
<evidence type="ECO:0000313" key="3">
    <source>
        <dbReference type="EMBL" id="MCC2614968.1"/>
    </source>
</evidence>
<keyword evidence="1" id="KW-0812">Transmembrane</keyword>
<dbReference type="Pfam" id="PF06580">
    <property type="entry name" value="His_kinase"/>
    <property type="match status" value="1"/>
</dbReference>
<comment type="caution">
    <text evidence="3">The sequence shown here is derived from an EMBL/GenBank/DDBJ whole genome shotgun (WGS) entry which is preliminary data.</text>
</comment>
<dbReference type="EMBL" id="JAJEWP010000001">
    <property type="protein sequence ID" value="MCC2614968.1"/>
    <property type="molecule type" value="Genomic_DNA"/>
</dbReference>
<feature type="transmembrane region" description="Helical" evidence="1">
    <location>
        <begin position="34"/>
        <end position="55"/>
    </location>
</feature>
<keyword evidence="1" id="KW-1133">Transmembrane helix</keyword>
<accession>A0ABS8G364</accession>
<evidence type="ECO:0000256" key="1">
    <source>
        <dbReference type="SAM" id="Phobius"/>
    </source>
</evidence>
<dbReference type="InterPro" id="IPR050640">
    <property type="entry name" value="Bact_2-comp_sensor_kinase"/>
</dbReference>
<proteinExistence type="predicted"/>
<reference evidence="3 4" key="1">
    <citation type="submission" date="2021-10" db="EMBL/GenBank/DDBJ databases">
        <title>Draft genome of Aestuariibacter halophilus JC2043.</title>
        <authorList>
            <person name="Emsley S.A."/>
            <person name="Pfannmuller K.M."/>
            <person name="Ushijima B."/>
            <person name="Saw J.H."/>
            <person name="Videau P."/>
        </authorList>
    </citation>
    <scope>NUCLEOTIDE SEQUENCE [LARGE SCALE GENOMIC DNA]</scope>
    <source>
        <strain evidence="3 4">JC2043</strain>
    </source>
</reference>
<evidence type="ECO:0000313" key="4">
    <source>
        <dbReference type="Proteomes" id="UP001520878"/>
    </source>
</evidence>
<evidence type="ECO:0000259" key="2">
    <source>
        <dbReference type="Pfam" id="PF06580"/>
    </source>
</evidence>
<keyword evidence="1" id="KW-0472">Membrane</keyword>
<dbReference type="PANTHER" id="PTHR34220">
    <property type="entry name" value="SENSOR HISTIDINE KINASE YPDA"/>
    <property type="match status" value="1"/>
</dbReference>
<dbReference type="RefSeq" id="WP_229156881.1">
    <property type="nucleotide sequence ID" value="NZ_JAJEWP010000001.1"/>
</dbReference>
<name>A0ABS8G364_9ALTE</name>
<dbReference type="SUPFAM" id="SSF55874">
    <property type="entry name" value="ATPase domain of HSP90 chaperone/DNA topoisomerase II/histidine kinase"/>
    <property type="match status" value="1"/>
</dbReference>
<dbReference type="PANTHER" id="PTHR34220:SF7">
    <property type="entry name" value="SENSOR HISTIDINE KINASE YPDA"/>
    <property type="match status" value="1"/>
</dbReference>